<dbReference type="SUPFAM" id="SSF52151">
    <property type="entry name" value="FabD/lysophospholipase-like"/>
    <property type="match status" value="1"/>
</dbReference>
<keyword evidence="2" id="KW-0808">Transferase</keyword>
<evidence type="ECO:0000313" key="5">
    <source>
        <dbReference type="EMBL" id="CDF91019.1"/>
    </source>
</evidence>
<dbReference type="Gene3D" id="3.30.70.250">
    <property type="entry name" value="Malonyl-CoA ACP transacylase, ACP-binding"/>
    <property type="match status" value="1"/>
</dbReference>
<dbReference type="PANTHER" id="PTHR42681">
    <property type="entry name" value="MALONYL-COA-ACYL CARRIER PROTEIN TRANSACYLASE, MITOCHONDRIAL"/>
    <property type="match status" value="1"/>
</dbReference>
<keyword evidence="6" id="KW-1185">Reference proteome</keyword>
<evidence type="ECO:0000256" key="1">
    <source>
        <dbReference type="ARBA" id="ARBA00013258"/>
    </source>
</evidence>
<dbReference type="EMBL" id="HG316462">
    <property type="protein sequence ID" value="CDF91019.1"/>
    <property type="molecule type" value="Genomic_DNA"/>
</dbReference>
<evidence type="ECO:0000256" key="4">
    <source>
        <dbReference type="ARBA" id="ARBA00048462"/>
    </source>
</evidence>
<dbReference type="GO" id="GO:0005739">
    <property type="term" value="C:mitochondrion"/>
    <property type="evidence" value="ECO:0007669"/>
    <property type="project" value="TreeGrafter"/>
</dbReference>
<dbReference type="GO" id="GO:0004314">
    <property type="term" value="F:[acyl-carrier-protein] S-malonyltransferase activity"/>
    <property type="evidence" value="ECO:0007669"/>
    <property type="project" value="UniProtKB-EC"/>
</dbReference>
<keyword evidence="3" id="KW-0012">Acyltransferase</keyword>
<evidence type="ECO:0000313" key="6">
    <source>
        <dbReference type="Proteomes" id="UP000019375"/>
    </source>
</evidence>
<dbReference type="EC" id="2.3.1.39" evidence="1"/>
<dbReference type="AlphaFoldDB" id="A0A8J2T8K2"/>
<dbReference type="InterPro" id="IPR001227">
    <property type="entry name" value="Ac_transferase_dom_sf"/>
</dbReference>
<comment type="catalytic activity">
    <reaction evidence="4">
        <text>holo-[ACP] + malonyl-CoA = malonyl-[ACP] + CoA</text>
        <dbReference type="Rhea" id="RHEA:41792"/>
        <dbReference type="Rhea" id="RHEA-COMP:9623"/>
        <dbReference type="Rhea" id="RHEA-COMP:9685"/>
        <dbReference type="ChEBI" id="CHEBI:57287"/>
        <dbReference type="ChEBI" id="CHEBI:57384"/>
        <dbReference type="ChEBI" id="CHEBI:64479"/>
        <dbReference type="ChEBI" id="CHEBI:78449"/>
        <dbReference type="EC" id="2.3.1.39"/>
    </reaction>
</comment>
<sequence length="312" mass="35045">MKLVTFSGQGTPIAIPVLMKVVEGRRVKVPRDLLQYVYRNPSSPGSIAVCSGLFYQLFQEKNEGDQLLLGHSLGELSCLAANGLFGLEDLFSIAKYRNDLMVQCTKRYLTARGISERFALWALSSPRAQDLPQEVAGLLQDLQINSVSIANANSVKQCVVSGLESELASLRIELQMNFPRLRITELSNPHGIPFHNSAVLSSTQEPLYDYIWQIMKKNNTHVQIQLDSPILCNLDGQVSTVVHRALEKFVRCSSNTVQFTWCYDTINEMASELDEAVCMGPGNVVYNLVKRNCNLEAWEYDSLESIESYERR</sequence>
<gene>
    <name evidence="5" type="ORF">BN860_02982g</name>
</gene>
<name>A0A8J2T8K2_ZYGB2</name>
<dbReference type="InterPro" id="IPR050858">
    <property type="entry name" value="Mal-CoA-ACP_Trans/PKS_FabD"/>
</dbReference>
<dbReference type="Gene3D" id="3.40.366.10">
    <property type="entry name" value="Malonyl-Coenzyme A Acyl Carrier Protein, domain 2"/>
    <property type="match status" value="1"/>
</dbReference>
<dbReference type="GO" id="GO:0006633">
    <property type="term" value="P:fatty acid biosynthetic process"/>
    <property type="evidence" value="ECO:0007669"/>
    <property type="project" value="TreeGrafter"/>
</dbReference>
<evidence type="ECO:0000256" key="3">
    <source>
        <dbReference type="ARBA" id="ARBA00023315"/>
    </source>
</evidence>
<reference evidence="6" key="1">
    <citation type="journal article" date="2013" name="Genome Announc.">
        <title>Genome sequence of the food spoilage yeast Zygosaccharomyces bailii CLIB 213(T).</title>
        <authorList>
            <person name="Galeote V."/>
            <person name="Bigey F."/>
            <person name="Devillers H."/>
            <person name="Neuveglise C."/>
            <person name="Dequin S."/>
        </authorList>
    </citation>
    <scope>NUCLEOTIDE SEQUENCE [LARGE SCALE GENOMIC DNA]</scope>
    <source>
        <strain evidence="6">CLIB 213 / ATCC 58445 / CBS 680 / CCRC 21525 / NBRC 1098 / NCYC 1416 / NRRL Y-2227</strain>
    </source>
</reference>
<accession>A0A8J2T8K2</accession>
<proteinExistence type="predicted"/>
<dbReference type="Proteomes" id="UP000019375">
    <property type="component" value="Unassembled WGS sequence"/>
</dbReference>
<evidence type="ECO:0000256" key="2">
    <source>
        <dbReference type="ARBA" id="ARBA00022679"/>
    </source>
</evidence>
<organism evidence="5 6">
    <name type="scientific">Zygosaccharomyces bailii (strain CLIB 213 / ATCC 58445 / CBS 680 / BCRC 21525 / NBRC 1098 / NCYC 1416 / NRRL Y-2227)</name>
    <dbReference type="NCBI Taxonomy" id="1333698"/>
    <lineage>
        <taxon>Eukaryota</taxon>
        <taxon>Fungi</taxon>
        <taxon>Dikarya</taxon>
        <taxon>Ascomycota</taxon>
        <taxon>Saccharomycotina</taxon>
        <taxon>Saccharomycetes</taxon>
        <taxon>Saccharomycetales</taxon>
        <taxon>Saccharomycetaceae</taxon>
        <taxon>Zygosaccharomyces</taxon>
    </lineage>
</organism>
<protein>
    <recommendedName>
        <fullName evidence="1">[acyl-carrier-protein] S-malonyltransferase</fullName>
        <ecNumber evidence="1">2.3.1.39</ecNumber>
    </recommendedName>
</protein>
<dbReference type="PANTHER" id="PTHR42681:SF1">
    <property type="entry name" value="MALONYL-COA-ACYL CARRIER PROTEIN TRANSACYLASE, MITOCHONDRIAL"/>
    <property type="match status" value="1"/>
</dbReference>
<dbReference type="OrthoDB" id="541883at2759"/>
<dbReference type="InterPro" id="IPR016035">
    <property type="entry name" value="Acyl_Trfase/lysoPLipase"/>
</dbReference>